<protein>
    <submittedName>
        <fullName evidence="1">Uncharacterized protein</fullName>
    </submittedName>
</protein>
<keyword evidence="2" id="KW-1185">Reference proteome</keyword>
<evidence type="ECO:0000313" key="1">
    <source>
        <dbReference type="EMBL" id="UTY28538.1"/>
    </source>
</evidence>
<accession>A0ABY5HSX6</accession>
<reference evidence="1" key="1">
    <citation type="submission" date="2019-04" db="EMBL/GenBank/DDBJ databases">
        <title>Whole genome sequencing of oral phylogroup 2 treponemes.</title>
        <authorList>
            <person name="Chan Y."/>
            <person name="Zeng H.H."/>
            <person name="Yu X.L."/>
            <person name="Leung W.K."/>
            <person name="Watt R.M."/>
        </authorList>
    </citation>
    <scope>NUCLEOTIDE SEQUENCE</scope>
    <source>
        <strain evidence="1">OMZ 847</strain>
    </source>
</reference>
<evidence type="ECO:0000313" key="2">
    <source>
        <dbReference type="Proteomes" id="UP001059401"/>
    </source>
</evidence>
<name>A0ABY5HSX6_9SPIR</name>
<dbReference type="EMBL" id="CP038802">
    <property type="protein sequence ID" value="UTY28538.1"/>
    <property type="molecule type" value="Genomic_DNA"/>
</dbReference>
<organism evidence="1 2">
    <name type="scientific">Treponema putidum</name>
    <dbReference type="NCBI Taxonomy" id="221027"/>
    <lineage>
        <taxon>Bacteria</taxon>
        <taxon>Pseudomonadati</taxon>
        <taxon>Spirochaetota</taxon>
        <taxon>Spirochaetia</taxon>
        <taxon>Spirochaetales</taxon>
        <taxon>Treponemataceae</taxon>
        <taxon>Treponema</taxon>
    </lineage>
</organism>
<sequence length="177" mass="20758">MKSKIQKKIILIILFFIVGVFFFLSAERKIIFSANAYDDKTLKEQDIAVIFKQKVLRYMGKNSQFTTDWSIYTEKKAQNYAWAIEIFQEDLDEGVLVYEIWFYFSNGHFIVKFCNKPFISTVNYDNNSQPINAATLDYITLELKACASKSIEVWSDHGNSVNSEPDNWKPMDFYLFD</sequence>
<gene>
    <name evidence="1" type="ORF">E4N76_05690</name>
</gene>
<dbReference type="RefSeq" id="WP_002669300.1">
    <property type="nucleotide sequence ID" value="NZ_CP038802.1"/>
</dbReference>
<dbReference type="Proteomes" id="UP001059401">
    <property type="component" value="Chromosome"/>
</dbReference>
<proteinExistence type="predicted"/>